<protein>
    <recommendedName>
        <fullName evidence="2">vWA found in TerF C terminus domain-containing protein</fullName>
    </recommendedName>
</protein>
<dbReference type="EMBL" id="BAAASZ010000030">
    <property type="protein sequence ID" value="GAA2454715.1"/>
    <property type="molecule type" value="Genomic_DNA"/>
</dbReference>
<evidence type="ECO:0000256" key="1">
    <source>
        <dbReference type="SAM" id="MobiDB-lite"/>
    </source>
</evidence>
<proteinExistence type="predicted"/>
<feature type="region of interest" description="Disordered" evidence="1">
    <location>
        <begin position="251"/>
        <end position="270"/>
    </location>
</feature>
<reference evidence="4" key="1">
    <citation type="journal article" date="2019" name="Int. J. Syst. Evol. Microbiol.">
        <title>The Global Catalogue of Microorganisms (GCM) 10K type strain sequencing project: providing services to taxonomists for standard genome sequencing and annotation.</title>
        <authorList>
            <consortium name="The Broad Institute Genomics Platform"/>
            <consortium name="The Broad Institute Genome Sequencing Center for Infectious Disease"/>
            <person name="Wu L."/>
            <person name="Ma J."/>
        </authorList>
    </citation>
    <scope>NUCLEOTIDE SEQUENCE [LARGE SCALE GENOMIC DNA]</scope>
    <source>
        <strain evidence="4">JCM 6305</strain>
    </source>
</reference>
<evidence type="ECO:0000313" key="4">
    <source>
        <dbReference type="Proteomes" id="UP001501638"/>
    </source>
</evidence>
<accession>A0ABP5XIV3</accession>
<gene>
    <name evidence="3" type="ORF">GCM10010405_43250</name>
</gene>
<dbReference type="InterPro" id="IPR019303">
    <property type="entry name" value="vWA_TerF_C"/>
</dbReference>
<keyword evidence="4" id="KW-1185">Reference proteome</keyword>
<dbReference type="RefSeq" id="WP_344326076.1">
    <property type="nucleotide sequence ID" value="NZ_BAAASZ010000030.1"/>
</dbReference>
<name>A0ABP5XIV3_9ACTN</name>
<organism evidence="3 4">
    <name type="scientific">Streptomyces macrosporus</name>
    <dbReference type="NCBI Taxonomy" id="44032"/>
    <lineage>
        <taxon>Bacteria</taxon>
        <taxon>Bacillati</taxon>
        <taxon>Actinomycetota</taxon>
        <taxon>Actinomycetes</taxon>
        <taxon>Kitasatosporales</taxon>
        <taxon>Streptomycetaceae</taxon>
        <taxon>Streptomyces</taxon>
    </lineage>
</organism>
<evidence type="ECO:0000259" key="2">
    <source>
        <dbReference type="Pfam" id="PF10138"/>
    </source>
</evidence>
<dbReference type="Pfam" id="PF10138">
    <property type="entry name" value="vWA-TerF-like"/>
    <property type="match status" value="1"/>
</dbReference>
<dbReference type="Proteomes" id="UP001501638">
    <property type="component" value="Unassembled WGS sequence"/>
</dbReference>
<sequence length="270" mass="28963">MDLIKVETQVPALLGPARQAGQALARAGAAGRRAAVYLILDHGWIMEELYESFAVQAFTERVLAPSANLDDDGTVPVVFSSGDEPLLEEIRLDNDRGRGGRLHTQSDWGSDDVAAAMRAAVHHYQQSGASDARLQAVVAEGRQEQYSRDGGRRAPGLIVEFTDIDYVEPDFRPCRGRPGSARMGPAPLHRHPVGVAAAGPGFGSGMTCRRRLRGWNNADVWQRLHGTLRAAGRPGLSRAVIDRSHVRALKGGPRPIGVRSPGAGRAASTT</sequence>
<comment type="caution">
    <text evidence="3">The sequence shown here is derived from an EMBL/GenBank/DDBJ whole genome shotgun (WGS) entry which is preliminary data.</text>
</comment>
<feature type="domain" description="vWA found in TerF C terminus" evidence="2">
    <location>
        <begin position="33"/>
        <end position="134"/>
    </location>
</feature>
<evidence type="ECO:0000313" key="3">
    <source>
        <dbReference type="EMBL" id="GAA2454715.1"/>
    </source>
</evidence>